<dbReference type="GO" id="GO:0019321">
    <property type="term" value="P:pentose metabolic process"/>
    <property type="evidence" value="ECO:0007669"/>
    <property type="project" value="TreeGrafter"/>
</dbReference>
<dbReference type="PANTHER" id="PTHR43435:SF4">
    <property type="entry name" value="FGGY CARBOHYDRATE KINASE DOMAIN-CONTAINING PROTEIN"/>
    <property type="match status" value="1"/>
</dbReference>
<feature type="domain" description="Carbohydrate kinase FGGY N-terminal" evidence="3">
    <location>
        <begin position="18"/>
        <end position="123"/>
    </location>
</feature>
<name>A0AAE0G4K9_9CHLO</name>
<accession>A0AAE0G4K9</accession>
<protein>
    <recommendedName>
        <fullName evidence="3">Carbohydrate kinase FGGY N-terminal domain-containing protein</fullName>
    </recommendedName>
</protein>
<evidence type="ECO:0000313" key="4">
    <source>
        <dbReference type="EMBL" id="KAK3271469.1"/>
    </source>
</evidence>
<dbReference type="Gene3D" id="3.30.420.40">
    <property type="match status" value="1"/>
</dbReference>
<keyword evidence="2" id="KW-0418">Kinase</keyword>
<evidence type="ECO:0000256" key="2">
    <source>
        <dbReference type="ARBA" id="ARBA00022777"/>
    </source>
</evidence>
<organism evidence="4 5">
    <name type="scientific">Cymbomonas tetramitiformis</name>
    <dbReference type="NCBI Taxonomy" id="36881"/>
    <lineage>
        <taxon>Eukaryota</taxon>
        <taxon>Viridiplantae</taxon>
        <taxon>Chlorophyta</taxon>
        <taxon>Pyramimonadophyceae</taxon>
        <taxon>Pyramimonadales</taxon>
        <taxon>Pyramimonadaceae</taxon>
        <taxon>Cymbomonas</taxon>
    </lineage>
</organism>
<dbReference type="Pfam" id="PF00370">
    <property type="entry name" value="FGGY_N"/>
    <property type="match status" value="1"/>
</dbReference>
<dbReference type="GO" id="GO:0005737">
    <property type="term" value="C:cytoplasm"/>
    <property type="evidence" value="ECO:0007669"/>
    <property type="project" value="TreeGrafter"/>
</dbReference>
<dbReference type="AlphaFoldDB" id="A0AAE0G4K9"/>
<dbReference type="GO" id="GO:0019150">
    <property type="term" value="F:D-ribulokinase activity"/>
    <property type="evidence" value="ECO:0007669"/>
    <property type="project" value="TreeGrafter"/>
</dbReference>
<comment type="caution">
    <text evidence="4">The sequence shown here is derived from an EMBL/GenBank/DDBJ whole genome shotgun (WGS) entry which is preliminary data.</text>
</comment>
<dbReference type="InterPro" id="IPR043129">
    <property type="entry name" value="ATPase_NBD"/>
</dbReference>
<evidence type="ECO:0000256" key="1">
    <source>
        <dbReference type="ARBA" id="ARBA00022679"/>
    </source>
</evidence>
<gene>
    <name evidence="4" type="ORF">CYMTET_20182</name>
</gene>
<keyword evidence="5" id="KW-1185">Reference proteome</keyword>
<evidence type="ECO:0000313" key="5">
    <source>
        <dbReference type="Proteomes" id="UP001190700"/>
    </source>
</evidence>
<dbReference type="PANTHER" id="PTHR43435">
    <property type="entry name" value="RIBULOKINASE"/>
    <property type="match status" value="1"/>
</dbReference>
<proteinExistence type="predicted"/>
<dbReference type="InterPro" id="IPR018484">
    <property type="entry name" value="FGGY_N"/>
</dbReference>
<dbReference type="SUPFAM" id="SSF53067">
    <property type="entry name" value="Actin-like ATPase domain"/>
    <property type="match status" value="1"/>
</dbReference>
<dbReference type="EMBL" id="LGRX02009717">
    <property type="protein sequence ID" value="KAK3271469.1"/>
    <property type="molecule type" value="Genomic_DNA"/>
</dbReference>
<keyword evidence="1" id="KW-0808">Transferase</keyword>
<evidence type="ECO:0000259" key="3">
    <source>
        <dbReference type="Pfam" id="PF00370"/>
    </source>
</evidence>
<sequence length="145" mass="15845">MDCHSAKRPRVGDAKGQYVIGVDGGTESIRAGIFDLEGTPLAFSASAYATQYPQPGWAEQRPTDWWDAMGVAVRNALREANVLSSDISAICLDTTCCTVVALDEQGNPLRPALLWMDMRSAPQVLTARFPVQLLCRVSENIHIRP</sequence>
<dbReference type="Proteomes" id="UP001190700">
    <property type="component" value="Unassembled WGS sequence"/>
</dbReference>
<reference evidence="4 5" key="1">
    <citation type="journal article" date="2015" name="Genome Biol. Evol.">
        <title>Comparative Genomics of a Bacterivorous Green Alga Reveals Evolutionary Causalities and Consequences of Phago-Mixotrophic Mode of Nutrition.</title>
        <authorList>
            <person name="Burns J.A."/>
            <person name="Paasch A."/>
            <person name="Narechania A."/>
            <person name="Kim E."/>
        </authorList>
    </citation>
    <scope>NUCLEOTIDE SEQUENCE [LARGE SCALE GENOMIC DNA]</scope>
    <source>
        <strain evidence="4 5">PLY_AMNH</strain>
    </source>
</reference>